<keyword evidence="2" id="KW-1133">Transmembrane helix</keyword>
<evidence type="ECO:0000256" key="1">
    <source>
        <dbReference type="SAM" id="Coils"/>
    </source>
</evidence>
<evidence type="ECO:0000256" key="2">
    <source>
        <dbReference type="SAM" id="Phobius"/>
    </source>
</evidence>
<evidence type="ECO:0000313" key="3">
    <source>
        <dbReference type="EMBL" id="SNV39359.1"/>
    </source>
</evidence>
<dbReference type="AlphaFoldDB" id="A0A239WYI9"/>
<keyword evidence="2" id="KW-0472">Membrane</keyword>
<gene>
    <name evidence="3" type="ORF">SAMEA4412665_01750</name>
</gene>
<dbReference type="KEGG" id="cgrn:4412665_01750"/>
<dbReference type="Proteomes" id="UP000215332">
    <property type="component" value="Chromosome 1"/>
</dbReference>
<reference evidence="3 4" key="1">
    <citation type="submission" date="2017-06" db="EMBL/GenBank/DDBJ databases">
        <authorList>
            <consortium name="Pathogen Informatics"/>
        </authorList>
    </citation>
    <scope>NUCLEOTIDE SEQUENCE [LARGE SCALE GENOMIC DNA]</scope>
    <source>
        <strain evidence="3 4">NCTC11865</strain>
    </source>
</reference>
<proteinExistence type="predicted"/>
<accession>A0A239WYI9</accession>
<keyword evidence="2" id="KW-0812">Transmembrane</keyword>
<keyword evidence="1" id="KW-0175">Coiled coil</keyword>
<feature type="coiled-coil region" evidence="1">
    <location>
        <begin position="434"/>
        <end position="470"/>
    </location>
</feature>
<feature type="transmembrane region" description="Helical" evidence="2">
    <location>
        <begin position="468"/>
        <end position="486"/>
    </location>
</feature>
<evidence type="ECO:0000313" key="4">
    <source>
        <dbReference type="Proteomes" id="UP000215332"/>
    </source>
</evidence>
<dbReference type="EMBL" id="LT906441">
    <property type="protein sequence ID" value="SNV39359.1"/>
    <property type="molecule type" value="Genomic_DNA"/>
</dbReference>
<sequence length="530" mass="60125">MATAREDESTSTIRDTGKTWRKVTFSVIVPYRSDWVTEPIESSHGRPSKDETNKFFKPLINHESHENSKGLQTALKYANSQGSYFFSKRIKAAVNISHYAFYGHEDKEKVLSEIREAEYLSDGCKIPQNLRYVGLERREYDDLLGSVAGGEAFCYAVLHFLIDDATDIEVAEVAEWLKRPKWYGEKYLTSLLDNAGIGKCKYSKGGFSCEKKNWDEPEQNKRHNSDSRSNPSFNYNRIFVLTFAEVDPCGLKRPSCFDHHESWTPTQAWLYELATGGIGIYSGMPPSDTSDAARDGMFCFGATWGRIEESGIALLAQPVLCEEANLIHAVKLCLLCHSRMLDIIILCLRQRIYLDRNAESEARVLAGKSRWGDEEFAQLLDREQSVAAFLNGLWFTEVPGRREATLVMKEFQKVLGTPALLTELRDEQESLVRVVEVQRRIDNVAREKNRKEQERRREEREKDAENKLEIIVLCLTVISTVLALAALFSDPSILLCIVGFAIAAILAAIATVVVREKQKSVTRNPKKETK</sequence>
<organism evidence="3 4">
    <name type="scientific">Cutibacterium granulosum</name>
    <dbReference type="NCBI Taxonomy" id="33011"/>
    <lineage>
        <taxon>Bacteria</taxon>
        <taxon>Bacillati</taxon>
        <taxon>Actinomycetota</taxon>
        <taxon>Actinomycetes</taxon>
        <taxon>Propionibacteriales</taxon>
        <taxon>Propionibacteriaceae</taxon>
        <taxon>Cutibacterium</taxon>
    </lineage>
</organism>
<protein>
    <submittedName>
        <fullName evidence="3">Uncharacterized protein</fullName>
    </submittedName>
</protein>
<name>A0A239WYI9_9ACTN</name>
<feature type="transmembrane region" description="Helical" evidence="2">
    <location>
        <begin position="492"/>
        <end position="514"/>
    </location>
</feature>